<feature type="compositionally biased region" description="Basic and acidic residues" evidence="1">
    <location>
        <begin position="26"/>
        <end position="37"/>
    </location>
</feature>
<proteinExistence type="predicted"/>
<feature type="region of interest" description="Disordered" evidence="1">
    <location>
        <begin position="1"/>
        <end position="37"/>
    </location>
</feature>
<dbReference type="Proteomes" id="UP000015104">
    <property type="component" value="Unassembled WGS sequence"/>
</dbReference>
<dbReference type="EMBL" id="CAEY01000422">
    <property type="status" value="NOT_ANNOTATED_CDS"/>
    <property type="molecule type" value="Genomic_DNA"/>
</dbReference>
<dbReference type="EnsemblMetazoa" id="tetur19g01790.1">
    <property type="protein sequence ID" value="tetur19g01790.1"/>
    <property type="gene ID" value="tetur19g01790"/>
</dbReference>
<sequence length="37" mass="4290">MLKTREISAATNQTRQAKRNQNEAWPMKKEKSASKVE</sequence>
<reference evidence="2" key="2">
    <citation type="submission" date="2015-06" db="UniProtKB">
        <authorList>
            <consortium name="EnsemblMetazoa"/>
        </authorList>
    </citation>
    <scope>IDENTIFICATION</scope>
</reference>
<evidence type="ECO:0000313" key="2">
    <source>
        <dbReference type="EnsemblMetazoa" id="tetur19g01790.1"/>
    </source>
</evidence>
<keyword evidence="3" id="KW-1185">Reference proteome</keyword>
<reference evidence="3" key="1">
    <citation type="submission" date="2011-08" db="EMBL/GenBank/DDBJ databases">
        <authorList>
            <person name="Rombauts S."/>
        </authorList>
    </citation>
    <scope>NUCLEOTIDE SEQUENCE</scope>
    <source>
        <strain evidence="3">London</strain>
    </source>
</reference>
<protein>
    <submittedName>
        <fullName evidence="2">Uncharacterized protein</fullName>
    </submittedName>
</protein>
<evidence type="ECO:0000313" key="3">
    <source>
        <dbReference type="Proteomes" id="UP000015104"/>
    </source>
</evidence>
<evidence type="ECO:0000256" key="1">
    <source>
        <dbReference type="SAM" id="MobiDB-lite"/>
    </source>
</evidence>
<organism evidence="2 3">
    <name type="scientific">Tetranychus urticae</name>
    <name type="common">Two-spotted spider mite</name>
    <dbReference type="NCBI Taxonomy" id="32264"/>
    <lineage>
        <taxon>Eukaryota</taxon>
        <taxon>Metazoa</taxon>
        <taxon>Ecdysozoa</taxon>
        <taxon>Arthropoda</taxon>
        <taxon>Chelicerata</taxon>
        <taxon>Arachnida</taxon>
        <taxon>Acari</taxon>
        <taxon>Acariformes</taxon>
        <taxon>Trombidiformes</taxon>
        <taxon>Prostigmata</taxon>
        <taxon>Eleutherengona</taxon>
        <taxon>Raphignathae</taxon>
        <taxon>Tetranychoidea</taxon>
        <taxon>Tetranychidae</taxon>
        <taxon>Tetranychus</taxon>
    </lineage>
</organism>
<dbReference type="HOGENOM" id="CLU_3351689_0_0_1"/>
<name>T1KS44_TETUR</name>
<dbReference type="AlphaFoldDB" id="T1KS44"/>
<accession>T1KS44</accession>